<gene>
    <name evidence="2" type="ORF">SPARVUS_LOCUS15272930</name>
</gene>
<protein>
    <submittedName>
        <fullName evidence="2">Uncharacterized protein</fullName>
    </submittedName>
</protein>
<evidence type="ECO:0000313" key="3">
    <source>
        <dbReference type="Proteomes" id="UP001162483"/>
    </source>
</evidence>
<name>A0ABN9H1S7_9NEOB</name>
<feature type="region of interest" description="Disordered" evidence="1">
    <location>
        <begin position="15"/>
        <end position="59"/>
    </location>
</feature>
<comment type="caution">
    <text evidence="2">The sequence shown here is derived from an EMBL/GenBank/DDBJ whole genome shotgun (WGS) entry which is preliminary data.</text>
</comment>
<accession>A0ABN9H1S7</accession>
<dbReference type="EMBL" id="CATNWA010019913">
    <property type="protein sequence ID" value="CAI9615686.1"/>
    <property type="molecule type" value="Genomic_DNA"/>
</dbReference>
<reference evidence="2" key="1">
    <citation type="submission" date="2023-05" db="EMBL/GenBank/DDBJ databases">
        <authorList>
            <person name="Stuckert A."/>
        </authorList>
    </citation>
    <scope>NUCLEOTIDE SEQUENCE</scope>
</reference>
<organism evidence="2 3">
    <name type="scientific">Staurois parvus</name>
    <dbReference type="NCBI Taxonomy" id="386267"/>
    <lineage>
        <taxon>Eukaryota</taxon>
        <taxon>Metazoa</taxon>
        <taxon>Chordata</taxon>
        <taxon>Craniata</taxon>
        <taxon>Vertebrata</taxon>
        <taxon>Euteleostomi</taxon>
        <taxon>Amphibia</taxon>
        <taxon>Batrachia</taxon>
        <taxon>Anura</taxon>
        <taxon>Neobatrachia</taxon>
        <taxon>Ranoidea</taxon>
        <taxon>Ranidae</taxon>
        <taxon>Staurois</taxon>
    </lineage>
</organism>
<keyword evidence="3" id="KW-1185">Reference proteome</keyword>
<evidence type="ECO:0000313" key="2">
    <source>
        <dbReference type="EMBL" id="CAI9615686.1"/>
    </source>
</evidence>
<dbReference type="Proteomes" id="UP001162483">
    <property type="component" value="Unassembled WGS sequence"/>
</dbReference>
<sequence>MQSNVGIVEGAMVWRGKLDPSGPPVNLRAGADSPFGNSGTARGPGVSRGPHEMPLVPFS</sequence>
<evidence type="ECO:0000256" key="1">
    <source>
        <dbReference type="SAM" id="MobiDB-lite"/>
    </source>
</evidence>
<proteinExistence type="predicted"/>